<feature type="non-terminal residue" evidence="4">
    <location>
        <position position="1"/>
    </location>
</feature>
<dbReference type="GeneID" id="26250714"/>
<dbReference type="RefSeq" id="XP_014550516.1">
    <property type="nucleotide sequence ID" value="XM_014695030.1"/>
</dbReference>
<feature type="region of interest" description="Disordered" evidence="2">
    <location>
        <begin position="267"/>
        <end position="377"/>
    </location>
</feature>
<dbReference type="AlphaFoldDB" id="W7EA41"/>
<feature type="domain" description="DDE-1" evidence="3">
    <location>
        <begin position="2"/>
        <end position="116"/>
    </location>
</feature>
<feature type="compositionally biased region" description="Basic and acidic residues" evidence="2">
    <location>
        <begin position="283"/>
        <end position="300"/>
    </location>
</feature>
<organism evidence="4 5">
    <name type="scientific">Bipolaris victoriae (strain FI3)</name>
    <name type="common">Victoria blight of oats agent</name>
    <name type="synonym">Cochliobolus victoriae</name>
    <dbReference type="NCBI Taxonomy" id="930091"/>
    <lineage>
        <taxon>Eukaryota</taxon>
        <taxon>Fungi</taxon>
        <taxon>Dikarya</taxon>
        <taxon>Ascomycota</taxon>
        <taxon>Pezizomycotina</taxon>
        <taxon>Dothideomycetes</taxon>
        <taxon>Pleosporomycetidae</taxon>
        <taxon>Pleosporales</taxon>
        <taxon>Pleosporineae</taxon>
        <taxon>Pleosporaceae</taxon>
        <taxon>Bipolaris</taxon>
    </lineage>
</organism>
<sequence>LAWLEQVFNRHTAAKARRRGRLLILDGHGSHVTADFLDFCDANRILLAIFPPHSTHSLQPLDVVLFSPLAKHYTTALDRQLQQSQGHLMSTKQSFFTNFWAAWSSTMKPELISKSFQATGVWPMDAERVLKHFNNSTSRQDYDSEVSHSSGSDTRKKLHDLLDELVEDRAKAQATELLERVEALQVKNKLLREENLGLQEALDTKNKKQKKRNTLDLQQREEYYGGSIFRSPKKLREARWREAVKQDEAERLRLQKTHDRELKAAATRYKKQQAEAAKVARQHAAEERRKAKKARAEELATARALKQQQREAATSQKSRDTPKGSKRKASHSAAKNPTKRRRVVGAASRVDAAPEAPPPPTQITRTRSVRLPKKHSE</sequence>
<gene>
    <name evidence="4" type="ORF">COCVIDRAFT_115283</name>
</gene>
<evidence type="ECO:0000259" key="3">
    <source>
        <dbReference type="Pfam" id="PF03184"/>
    </source>
</evidence>
<dbReference type="InterPro" id="IPR004875">
    <property type="entry name" value="DDE_SF_endonuclease_dom"/>
</dbReference>
<protein>
    <recommendedName>
        <fullName evidence="3">DDE-1 domain-containing protein</fullName>
    </recommendedName>
</protein>
<evidence type="ECO:0000256" key="1">
    <source>
        <dbReference type="SAM" id="Coils"/>
    </source>
</evidence>
<keyword evidence="5" id="KW-1185">Reference proteome</keyword>
<dbReference type="Proteomes" id="UP000054337">
    <property type="component" value="Unassembled WGS sequence"/>
</dbReference>
<dbReference type="GO" id="GO:0003676">
    <property type="term" value="F:nucleic acid binding"/>
    <property type="evidence" value="ECO:0007669"/>
    <property type="project" value="InterPro"/>
</dbReference>
<dbReference type="HOGENOM" id="CLU_013929_6_0_1"/>
<dbReference type="EMBL" id="KI968875">
    <property type="protein sequence ID" value="EUN20942.1"/>
    <property type="molecule type" value="Genomic_DNA"/>
</dbReference>
<keyword evidence="1" id="KW-0175">Coiled coil</keyword>
<evidence type="ECO:0000313" key="5">
    <source>
        <dbReference type="Proteomes" id="UP000054337"/>
    </source>
</evidence>
<proteinExistence type="predicted"/>
<dbReference type="Pfam" id="PF03184">
    <property type="entry name" value="DDE_1"/>
    <property type="match status" value="1"/>
</dbReference>
<name>W7EA41_BIPV3</name>
<accession>W7EA41</accession>
<evidence type="ECO:0000313" key="4">
    <source>
        <dbReference type="EMBL" id="EUN20942.1"/>
    </source>
</evidence>
<dbReference type="OrthoDB" id="3695345at2759"/>
<evidence type="ECO:0000256" key="2">
    <source>
        <dbReference type="SAM" id="MobiDB-lite"/>
    </source>
</evidence>
<feature type="compositionally biased region" description="Basic residues" evidence="2">
    <location>
        <begin position="367"/>
        <end position="377"/>
    </location>
</feature>
<feature type="coiled-coil region" evidence="1">
    <location>
        <begin position="155"/>
        <end position="208"/>
    </location>
</feature>
<reference evidence="4 5" key="1">
    <citation type="journal article" date="2013" name="PLoS Genet.">
        <title>Comparative genome structure, secondary metabolite, and effector coding capacity across Cochliobolus pathogens.</title>
        <authorList>
            <person name="Condon B.J."/>
            <person name="Leng Y."/>
            <person name="Wu D."/>
            <person name="Bushley K.E."/>
            <person name="Ohm R.A."/>
            <person name="Otillar R."/>
            <person name="Martin J."/>
            <person name="Schackwitz W."/>
            <person name="Grimwood J."/>
            <person name="MohdZainudin N."/>
            <person name="Xue C."/>
            <person name="Wang R."/>
            <person name="Manning V.A."/>
            <person name="Dhillon B."/>
            <person name="Tu Z.J."/>
            <person name="Steffenson B.J."/>
            <person name="Salamov A."/>
            <person name="Sun H."/>
            <person name="Lowry S."/>
            <person name="LaButti K."/>
            <person name="Han J."/>
            <person name="Copeland A."/>
            <person name="Lindquist E."/>
            <person name="Barry K."/>
            <person name="Schmutz J."/>
            <person name="Baker S.E."/>
            <person name="Ciuffetti L.M."/>
            <person name="Grigoriev I.V."/>
            <person name="Zhong S."/>
            <person name="Turgeon B.G."/>
        </authorList>
    </citation>
    <scope>NUCLEOTIDE SEQUENCE [LARGE SCALE GENOMIC DNA]</scope>
    <source>
        <strain evidence="4 5">FI3</strain>
    </source>
</reference>